<evidence type="ECO:0000256" key="1">
    <source>
        <dbReference type="SAM" id="Phobius"/>
    </source>
</evidence>
<sequence>MARATAPVFLARVSYRRRRLADAARMVPVLGSILFVLPLLWPEGEAGTAAGLIYIFAVWALLIAIARLLAPWLGRSGAAAEELGEGRGEGRAEEGR</sequence>
<keyword evidence="1" id="KW-0472">Membrane</keyword>
<evidence type="ECO:0000313" key="2">
    <source>
        <dbReference type="EMBL" id="NDV00921.1"/>
    </source>
</evidence>
<evidence type="ECO:0000313" key="3">
    <source>
        <dbReference type="Proteomes" id="UP000474757"/>
    </source>
</evidence>
<organism evidence="2 3">
    <name type="scientific">Pseudoroseicyclus tamaricis</name>
    <dbReference type="NCBI Taxonomy" id="2705421"/>
    <lineage>
        <taxon>Bacteria</taxon>
        <taxon>Pseudomonadati</taxon>
        <taxon>Pseudomonadota</taxon>
        <taxon>Alphaproteobacteria</taxon>
        <taxon>Rhodobacterales</taxon>
        <taxon>Paracoccaceae</taxon>
        <taxon>Pseudoroseicyclus</taxon>
    </lineage>
</organism>
<dbReference type="AlphaFoldDB" id="A0A6B2JHV8"/>
<gene>
    <name evidence="2" type="ORF">GZA08_08055</name>
</gene>
<proteinExistence type="predicted"/>
<protein>
    <submittedName>
        <fullName evidence="2">Uncharacterized protein</fullName>
    </submittedName>
</protein>
<keyword evidence="3" id="KW-1185">Reference proteome</keyword>
<feature type="transmembrane region" description="Helical" evidence="1">
    <location>
        <begin position="47"/>
        <end position="70"/>
    </location>
</feature>
<dbReference type="RefSeq" id="WP_163891921.1">
    <property type="nucleotide sequence ID" value="NZ_JAAFYS010000002.1"/>
</dbReference>
<keyword evidence="1" id="KW-1133">Transmembrane helix</keyword>
<reference evidence="2 3" key="1">
    <citation type="submission" date="2020-02" db="EMBL/GenBank/DDBJ databases">
        <title>Pseudoroseicyclus tamarix, sp. nov., isolated from offshore sediment of a Tamarix chinensis forest.</title>
        <authorList>
            <person name="Gai Y."/>
        </authorList>
    </citation>
    <scope>NUCLEOTIDE SEQUENCE [LARGE SCALE GENOMIC DNA]</scope>
    <source>
        <strain evidence="2 3">CLL3-39</strain>
    </source>
</reference>
<accession>A0A6B2JHV8</accession>
<comment type="caution">
    <text evidence="2">The sequence shown here is derived from an EMBL/GenBank/DDBJ whole genome shotgun (WGS) entry which is preliminary data.</text>
</comment>
<dbReference type="EMBL" id="JAAGAB010000002">
    <property type="protein sequence ID" value="NDV00921.1"/>
    <property type="molecule type" value="Genomic_DNA"/>
</dbReference>
<feature type="transmembrane region" description="Helical" evidence="1">
    <location>
        <begin position="20"/>
        <end position="41"/>
    </location>
</feature>
<dbReference type="Proteomes" id="UP000474757">
    <property type="component" value="Unassembled WGS sequence"/>
</dbReference>
<name>A0A6B2JHV8_9RHOB</name>
<keyword evidence="1" id="KW-0812">Transmembrane</keyword>